<keyword evidence="4" id="KW-1185">Reference proteome</keyword>
<sequence length="219" mass="23037">MNGVCAVLLAAGLGSRYREQAGAAQDKLLASCSGRDGSQRPVLEHAVRALHGSVERLLLVTRPDNTGVLTLARRLDLEVLTLASAGMGDSLAAAIRHSADSRGWLIALGDMPFIQPDTVALVVAALEHDSLVAPTFRGRRGHPVGFGNLHGLALAQLTGEHGARALLKERPLRELPVDDPGVLWDVDTPAGLVLAQQLAGGRLDVDPCAQSGRYKGARC</sequence>
<dbReference type="STRING" id="1392877.SAMN05216221_0656"/>
<evidence type="ECO:0000256" key="1">
    <source>
        <dbReference type="ARBA" id="ARBA00022842"/>
    </source>
</evidence>
<evidence type="ECO:0000313" key="4">
    <source>
        <dbReference type="Proteomes" id="UP000243359"/>
    </source>
</evidence>
<protein>
    <submittedName>
        <fullName evidence="3">Molybdenum cofactor cytidylyltransferase</fullName>
    </submittedName>
</protein>
<evidence type="ECO:0000313" key="3">
    <source>
        <dbReference type="EMBL" id="SDR92013.1"/>
    </source>
</evidence>
<dbReference type="SUPFAM" id="SSF53448">
    <property type="entry name" value="Nucleotide-diphospho-sugar transferases"/>
    <property type="match status" value="1"/>
</dbReference>
<gene>
    <name evidence="3" type="ORF">SAMN05216221_0656</name>
</gene>
<keyword evidence="1" id="KW-0460">Magnesium</keyword>
<reference evidence="4" key="1">
    <citation type="submission" date="2016-10" db="EMBL/GenBank/DDBJ databases">
        <authorList>
            <person name="Varghese N."/>
            <person name="Submissions S."/>
        </authorList>
    </citation>
    <scope>NUCLEOTIDE SEQUENCE [LARGE SCALE GENOMIC DNA]</scope>
    <source>
        <strain evidence="4">KCTC 32247</strain>
    </source>
</reference>
<evidence type="ECO:0000259" key="2">
    <source>
        <dbReference type="Pfam" id="PF12804"/>
    </source>
</evidence>
<dbReference type="PANTHER" id="PTHR43777:SF1">
    <property type="entry name" value="MOLYBDENUM COFACTOR CYTIDYLYLTRANSFERASE"/>
    <property type="match status" value="1"/>
</dbReference>
<dbReference type="GO" id="GO:0016779">
    <property type="term" value="F:nucleotidyltransferase activity"/>
    <property type="evidence" value="ECO:0007669"/>
    <property type="project" value="UniProtKB-KW"/>
</dbReference>
<dbReference type="PANTHER" id="PTHR43777">
    <property type="entry name" value="MOLYBDENUM COFACTOR CYTIDYLYLTRANSFERASE"/>
    <property type="match status" value="1"/>
</dbReference>
<organism evidence="3 4">
    <name type="scientific">Pseudomonas oryzae</name>
    <dbReference type="NCBI Taxonomy" id="1392877"/>
    <lineage>
        <taxon>Bacteria</taxon>
        <taxon>Pseudomonadati</taxon>
        <taxon>Pseudomonadota</taxon>
        <taxon>Gammaproteobacteria</taxon>
        <taxon>Pseudomonadales</taxon>
        <taxon>Pseudomonadaceae</taxon>
        <taxon>Pseudomonas</taxon>
    </lineage>
</organism>
<accession>A0A1H1MYW5</accession>
<dbReference type="InterPro" id="IPR029044">
    <property type="entry name" value="Nucleotide-diphossugar_trans"/>
</dbReference>
<dbReference type="CDD" id="cd04182">
    <property type="entry name" value="GT_2_like_f"/>
    <property type="match status" value="1"/>
</dbReference>
<dbReference type="RefSeq" id="WP_090347596.1">
    <property type="nucleotide sequence ID" value="NZ_LT629751.1"/>
</dbReference>
<dbReference type="Proteomes" id="UP000243359">
    <property type="component" value="Chromosome I"/>
</dbReference>
<dbReference type="Pfam" id="PF12804">
    <property type="entry name" value="NTP_transf_3"/>
    <property type="match status" value="1"/>
</dbReference>
<dbReference type="EMBL" id="LT629751">
    <property type="protein sequence ID" value="SDR92013.1"/>
    <property type="molecule type" value="Genomic_DNA"/>
</dbReference>
<keyword evidence="3" id="KW-0548">Nucleotidyltransferase</keyword>
<proteinExistence type="predicted"/>
<dbReference type="InterPro" id="IPR025877">
    <property type="entry name" value="MobA-like_NTP_Trfase"/>
</dbReference>
<dbReference type="AlphaFoldDB" id="A0A1H1MYW5"/>
<feature type="domain" description="MobA-like NTP transferase" evidence="2">
    <location>
        <begin position="6"/>
        <end position="170"/>
    </location>
</feature>
<name>A0A1H1MYW5_9PSED</name>
<dbReference type="OrthoDB" id="5298023at2"/>
<dbReference type="Gene3D" id="3.90.550.10">
    <property type="entry name" value="Spore Coat Polysaccharide Biosynthesis Protein SpsA, Chain A"/>
    <property type="match status" value="1"/>
</dbReference>
<keyword evidence="3" id="KW-0808">Transferase</keyword>